<dbReference type="InterPro" id="IPR012910">
    <property type="entry name" value="Plug_dom"/>
</dbReference>
<dbReference type="PANTHER" id="PTHR30069:SF29">
    <property type="entry name" value="HEMOGLOBIN AND HEMOGLOBIN-HAPTOGLOBIN-BINDING PROTEIN 1-RELATED"/>
    <property type="match status" value="1"/>
</dbReference>
<reference evidence="11" key="1">
    <citation type="submission" date="2019-10" db="EMBL/GenBank/DDBJ databases">
        <title>Metagenomic sequencing of thiosulfate-disproportionating enrichment culture.</title>
        <authorList>
            <person name="Umezawa K."/>
            <person name="Kojima H."/>
            <person name="Fukui M."/>
        </authorList>
    </citation>
    <scope>NUCLEOTIDE SEQUENCE</scope>
    <source>
        <strain evidence="11">45J</strain>
    </source>
</reference>
<feature type="domain" description="TonB-dependent receptor plug" evidence="10">
    <location>
        <begin position="48"/>
        <end position="160"/>
    </location>
</feature>
<dbReference type="GO" id="GO:0015344">
    <property type="term" value="F:siderophore uptake transmembrane transporter activity"/>
    <property type="evidence" value="ECO:0007669"/>
    <property type="project" value="TreeGrafter"/>
</dbReference>
<dbReference type="Pfam" id="PF00593">
    <property type="entry name" value="TonB_dep_Rec_b-barrel"/>
    <property type="match status" value="1"/>
</dbReference>
<protein>
    <submittedName>
        <fullName evidence="11">TonB-dependent receptor</fullName>
    </submittedName>
</protein>
<evidence type="ECO:0000256" key="4">
    <source>
        <dbReference type="ARBA" id="ARBA00022729"/>
    </source>
</evidence>
<dbReference type="InterPro" id="IPR039426">
    <property type="entry name" value="TonB-dep_rcpt-like"/>
</dbReference>
<dbReference type="InterPro" id="IPR000531">
    <property type="entry name" value="Beta-barrel_TonB"/>
</dbReference>
<dbReference type="Gene3D" id="2.170.130.10">
    <property type="entry name" value="TonB-dependent receptor, plug domain"/>
    <property type="match status" value="1"/>
</dbReference>
<dbReference type="AlphaFoldDB" id="A0A5J4KRX7"/>
<keyword evidence="3" id="KW-0812">Transmembrane</keyword>
<dbReference type="InterPro" id="IPR036942">
    <property type="entry name" value="Beta-barrel_TonB_sf"/>
</dbReference>
<evidence type="ECO:0000256" key="2">
    <source>
        <dbReference type="ARBA" id="ARBA00022448"/>
    </source>
</evidence>
<keyword evidence="2" id="KW-0813">Transport</keyword>
<keyword evidence="5" id="KW-0798">TonB box</keyword>
<evidence type="ECO:0000259" key="9">
    <source>
        <dbReference type="Pfam" id="PF00593"/>
    </source>
</evidence>
<dbReference type="Pfam" id="PF07715">
    <property type="entry name" value="Plug"/>
    <property type="match status" value="1"/>
</dbReference>
<evidence type="ECO:0000313" key="11">
    <source>
        <dbReference type="EMBL" id="GER92448.1"/>
    </source>
</evidence>
<keyword evidence="7 11" id="KW-0675">Receptor</keyword>
<keyword evidence="4" id="KW-0732">Signal</keyword>
<dbReference type="GO" id="GO:0009279">
    <property type="term" value="C:cell outer membrane"/>
    <property type="evidence" value="ECO:0007669"/>
    <property type="project" value="UniProtKB-SubCell"/>
</dbReference>
<evidence type="ECO:0000256" key="8">
    <source>
        <dbReference type="ARBA" id="ARBA00023237"/>
    </source>
</evidence>
<accession>A0A5J4KRX7</accession>
<evidence type="ECO:0000256" key="7">
    <source>
        <dbReference type="ARBA" id="ARBA00023170"/>
    </source>
</evidence>
<keyword evidence="6" id="KW-0472">Membrane</keyword>
<dbReference type="CDD" id="cd01347">
    <property type="entry name" value="ligand_gated_channel"/>
    <property type="match status" value="1"/>
</dbReference>
<dbReference type="PROSITE" id="PS52016">
    <property type="entry name" value="TONB_DEPENDENT_REC_3"/>
    <property type="match status" value="1"/>
</dbReference>
<gene>
    <name evidence="11" type="ORF">A45J_0164</name>
</gene>
<dbReference type="PANTHER" id="PTHR30069">
    <property type="entry name" value="TONB-DEPENDENT OUTER MEMBRANE RECEPTOR"/>
    <property type="match status" value="1"/>
</dbReference>
<dbReference type="EMBL" id="BLAB01000001">
    <property type="protein sequence ID" value="GER92448.1"/>
    <property type="molecule type" value="Genomic_DNA"/>
</dbReference>
<evidence type="ECO:0000256" key="3">
    <source>
        <dbReference type="ARBA" id="ARBA00022692"/>
    </source>
</evidence>
<feature type="domain" description="TonB-dependent receptor-like beta-barrel" evidence="9">
    <location>
        <begin position="209"/>
        <end position="625"/>
    </location>
</feature>
<dbReference type="SUPFAM" id="SSF56935">
    <property type="entry name" value="Porins"/>
    <property type="match status" value="1"/>
</dbReference>
<comment type="subcellular location">
    <subcellularLocation>
        <location evidence="1">Cell outer membrane</location>
        <topology evidence="1">Multi-pass membrane protein</topology>
    </subcellularLocation>
</comment>
<keyword evidence="8" id="KW-0998">Cell outer membrane</keyword>
<evidence type="ECO:0000256" key="5">
    <source>
        <dbReference type="ARBA" id="ARBA00023077"/>
    </source>
</evidence>
<proteinExistence type="predicted"/>
<evidence type="ECO:0000256" key="1">
    <source>
        <dbReference type="ARBA" id="ARBA00004571"/>
    </source>
</evidence>
<evidence type="ECO:0000259" key="10">
    <source>
        <dbReference type="Pfam" id="PF07715"/>
    </source>
</evidence>
<dbReference type="Gene3D" id="2.40.170.20">
    <property type="entry name" value="TonB-dependent receptor, beta-barrel domain"/>
    <property type="match status" value="1"/>
</dbReference>
<comment type="caution">
    <text evidence="11">The sequence shown here is derived from an EMBL/GenBank/DDBJ whole genome shotgun (WGS) entry which is preliminary data.</text>
</comment>
<evidence type="ECO:0000256" key="6">
    <source>
        <dbReference type="ARBA" id="ARBA00023136"/>
    </source>
</evidence>
<sequence length="664" mass="75013">MRLIISIFLMFCVSISQIVYAKVTTIDEVVVEGEAIAEDKANISVKSETLPASVNVITKEDLEKMPIRHYLDMFRKTPGMITSHYGQGDIADGFGMRGYQSGHGSQVAIFVDGVPINIPHHSHSHGFADIGWLVPEMIERIEVIKGPFSALYGNFALGGVINIITKKSDKTPIIGAELGSYDAYRGITTISRSDWKPTPFLLYEAYTKNGYRDNSDYTRYNLFNKFTVPLLNGKLSIRVHYVNRDWGAPGYLSVDDVKNGTRKRTDAINPTDGGNSEYYNLVLNYTPSSGEAGPHATLYAASEDLNRYATFPPSSQRLEHNERVFYGWNLLYNYMPNKNLSLIFGTDGRYDNGDRQRYNTTNRVQTSTTQNWHIEETNIGLFFQGQYRPVDFLKVVGGLRYDIFRFDIENKIRPGNSGSGDTSIFSPKIGFVIAPIKNLNIFANKGLGFRSPAADEMSPPDKDYKNFNLKPAKVDTWDIGFNTLLFDKLHLLFDYYQTDMEREIRNVGADTINIGKSKRDGYEIEAKIYATNDLVIYSNYGWVKAKIKNPDTTGEDKITGVPKKYIGTGVEWQHSFGKDKRLLIDLGYQYLGKAPLNAAGTIYRPPVDRYMTKATYNIKEWSLFAESTYHPKKYASEGMFLIGGVPVYDPKPVWDVTAGIKYKF</sequence>
<name>A0A5J4KRX7_9ZZZZ</name>
<dbReference type="InterPro" id="IPR037066">
    <property type="entry name" value="Plug_dom_sf"/>
</dbReference>
<organism evidence="11">
    <name type="scientific">hot springs metagenome</name>
    <dbReference type="NCBI Taxonomy" id="433727"/>
    <lineage>
        <taxon>unclassified sequences</taxon>
        <taxon>metagenomes</taxon>
        <taxon>ecological metagenomes</taxon>
    </lineage>
</organism>
<dbReference type="GO" id="GO:0044718">
    <property type="term" value="P:siderophore transmembrane transport"/>
    <property type="evidence" value="ECO:0007669"/>
    <property type="project" value="TreeGrafter"/>
</dbReference>